<dbReference type="Pfam" id="PF08323">
    <property type="entry name" value="Glyco_transf_5"/>
    <property type="match status" value="1"/>
</dbReference>
<dbReference type="Proteomes" id="UP000823824">
    <property type="component" value="Unassembled WGS sequence"/>
</dbReference>
<evidence type="ECO:0000256" key="3">
    <source>
        <dbReference type="ARBA" id="ARBA00010281"/>
    </source>
</evidence>
<evidence type="ECO:0000256" key="1">
    <source>
        <dbReference type="ARBA" id="ARBA00001478"/>
    </source>
</evidence>
<reference evidence="11" key="2">
    <citation type="submission" date="2021-04" db="EMBL/GenBank/DDBJ databases">
        <authorList>
            <person name="Gilroy R."/>
        </authorList>
    </citation>
    <scope>NUCLEOTIDE SEQUENCE</scope>
    <source>
        <strain evidence="11">ChiBcec18-1249</strain>
    </source>
</reference>
<evidence type="ECO:0000256" key="6">
    <source>
        <dbReference type="ARBA" id="ARBA00023056"/>
    </source>
</evidence>
<evidence type="ECO:0000256" key="8">
    <source>
        <dbReference type="SAM" id="MobiDB-lite"/>
    </source>
</evidence>
<feature type="region of interest" description="Disordered" evidence="8">
    <location>
        <begin position="480"/>
        <end position="598"/>
    </location>
</feature>
<evidence type="ECO:0000256" key="4">
    <source>
        <dbReference type="ARBA" id="ARBA00022676"/>
    </source>
</evidence>
<feature type="domain" description="Starch synthase catalytic" evidence="10">
    <location>
        <begin position="2"/>
        <end position="236"/>
    </location>
</feature>
<evidence type="ECO:0000313" key="12">
    <source>
        <dbReference type="Proteomes" id="UP000823824"/>
    </source>
</evidence>
<dbReference type="EMBL" id="DWZJ01000029">
    <property type="protein sequence ID" value="HJB12804.1"/>
    <property type="molecule type" value="Genomic_DNA"/>
</dbReference>
<accession>A0A9D2LHN3</accession>
<name>A0A9D2LHN3_9FIRM</name>
<sequence>MKILYAASEAVPFCKTGGLADVAGSLPAALAAQGAEVAVVLPLYQKVKEKFGDRLYFECYDYVDLAWRHSYCGLFSLEQDGVTWYFLDNEQYFNRPELYGYMDDGERFGFFSRAVVRMLPHLKFWPEVIHCNDWQTALVPIYLKDDGVREDRFRSIRTVLSIHNIEYQGRYGKETLGDLFGLDHGWADDGTILMDGDVNLLKGAILCADAVNAVSPTYANELKMPYFAHRLDGIMRRCGYKLSGVLNGIDVKRYDPAADPHIAVNYSAADMAGKQADKAELQKLTGLRQEPYVPIVGIVSRLVSHKGLDLVCEVLHDMMELPMQLVILGKGDRKYEEFFQWAANQYPGRMAVRLDYNEELSMAIYAGADLFLMPSRSEPCGLSQMIAMRYGTVPIVRETGGLKDTVTPYEAWRDAGNGFTFANYASSDMLYVIREAVYLYKDYPDAFARLRARAMACDFSWARSAGEYLHIYSTITGQPWPPVEEAPAPAEEAAPAEETVPAEEAVPAEAAEPAPTEEPAPAQEPVPTEEPAPVQEPAAEPVAEPAPTEEKPAKPARKAPAKKRAAAKKPAAKTGRKTTAKKETRPKKGTAGKEKPAE</sequence>
<dbReference type="Gene3D" id="3.40.50.2000">
    <property type="entry name" value="Glycogen Phosphorylase B"/>
    <property type="match status" value="2"/>
</dbReference>
<comment type="caution">
    <text evidence="11">The sequence shown here is derived from an EMBL/GenBank/DDBJ whole genome shotgun (WGS) entry which is preliminary data.</text>
</comment>
<comment type="pathway">
    <text evidence="7">Glycan biosynthesis; glycogen biosynthesis.</text>
</comment>
<dbReference type="InterPro" id="IPR013534">
    <property type="entry name" value="Starch_synth_cat_dom"/>
</dbReference>
<evidence type="ECO:0000256" key="7">
    <source>
        <dbReference type="HAMAP-Rule" id="MF_00484"/>
    </source>
</evidence>
<dbReference type="GO" id="GO:0009011">
    <property type="term" value="F:alpha-1,4-glucan glucosyltransferase (ADP-glucose donor) activity"/>
    <property type="evidence" value="ECO:0007669"/>
    <property type="project" value="UniProtKB-UniRule"/>
</dbReference>
<feature type="compositionally biased region" description="Basic residues" evidence="8">
    <location>
        <begin position="554"/>
        <end position="590"/>
    </location>
</feature>
<dbReference type="InterPro" id="IPR011835">
    <property type="entry name" value="GS/SS"/>
</dbReference>
<feature type="compositionally biased region" description="Low complexity" evidence="8">
    <location>
        <begin position="485"/>
        <end position="515"/>
    </location>
</feature>
<evidence type="ECO:0000256" key="2">
    <source>
        <dbReference type="ARBA" id="ARBA00002764"/>
    </source>
</evidence>
<dbReference type="HAMAP" id="MF_00484">
    <property type="entry name" value="Glycogen_synth"/>
    <property type="match status" value="1"/>
</dbReference>
<dbReference type="EC" id="2.4.1.21" evidence="7"/>
<proteinExistence type="inferred from homology"/>
<dbReference type="NCBIfam" id="NF001898">
    <property type="entry name" value="PRK00654.1-1"/>
    <property type="match status" value="1"/>
</dbReference>
<evidence type="ECO:0000256" key="5">
    <source>
        <dbReference type="ARBA" id="ARBA00022679"/>
    </source>
</evidence>
<dbReference type="InterPro" id="IPR001296">
    <property type="entry name" value="Glyco_trans_1"/>
</dbReference>
<feature type="compositionally biased region" description="Pro residues" evidence="8">
    <location>
        <begin position="516"/>
        <end position="530"/>
    </location>
</feature>
<dbReference type="GO" id="GO:0004373">
    <property type="term" value="F:alpha-1,4-glucan glucosyltransferase (UDP-glucose donor) activity"/>
    <property type="evidence" value="ECO:0007669"/>
    <property type="project" value="InterPro"/>
</dbReference>
<reference evidence="11" key="1">
    <citation type="journal article" date="2021" name="PeerJ">
        <title>Extensive microbial diversity within the chicken gut microbiome revealed by metagenomics and culture.</title>
        <authorList>
            <person name="Gilroy R."/>
            <person name="Ravi A."/>
            <person name="Getino M."/>
            <person name="Pursley I."/>
            <person name="Horton D.L."/>
            <person name="Alikhan N.F."/>
            <person name="Baker D."/>
            <person name="Gharbi K."/>
            <person name="Hall N."/>
            <person name="Watson M."/>
            <person name="Adriaenssens E.M."/>
            <person name="Foster-Nyarko E."/>
            <person name="Jarju S."/>
            <person name="Secka A."/>
            <person name="Antonio M."/>
            <person name="Oren A."/>
            <person name="Chaudhuri R.R."/>
            <person name="La Ragione R."/>
            <person name="Hildebrand F."/>
            <person name="Pallen M.J."/>
        </authorList>
    </citation>
    <scope>NUCLEOTIDE SEQUENCE</scope>
    <source>
        <strain evidence="11">ChiBcec18-1249</strain>
    </source>
</reference>
<feature type="domain" description="Glycosyl transferase family 1" evidence="9">
    <location>
        <begin position="294"/>
        <end position="429"/>
    </location>
</feature>
<organism evidence="11 12">
    <name type="scientific">Candidatus Oscillibacter excrementigallinarum</name>
    <dbReference type="NCBI Taxonomy" id="2838716"/>
    <lineage>
        <taxon>Bacteria</taxon>
        <taxon>Bacillati</taxon>
        <taxon>Bacillota</taxon>
        <taxon>Clostridia</taxon>
        <taxon>Eubacteriales</taxon>
        <taxon>Oscillospiraceae</taxon>
        <taxon>Oscillibacter</taxon>
    </lineage>
</organism>
<dbReference type="CDD" id="cd03791">
    <property type="entry name" value="GT5_Glycogen_synthase_DULL1-like"/>
    <property type="match status" value="1"/>
</dbReference>
<dbReference type="AlphaFoldDB" id="A0A9D2LHN3"/>
<dbReference type="PANTHER" id="PTHR45825">
    <property type="entry name" value="GRANULE-BOUND STARCH SYNTHASE 1, CHLOROPLASTIC/AMYLOPLASTIC"/>
    <property type="match status" value="1"/>
</dbReference>
<keyword evidence="5 7" id="KW-0808">Transferase</keyword>
<keyword evidence="6 7" id="KW-0320">Glycogen biosynthesis</keyword>
<gene>
    <name evidence="7 11" type="primary">glgA</name>
    <name evidence="11" type="ORF">H9787_03750</name>
</gene>
<feature type="compositionally biased region" description="Low complexity" evidence="8">
    <location>
        <begin position="531"/>
        <end position="546"/>
    </location>
</feature>
<keyword evidence="4 7" id="KW-0328">Glycosyltransferase</keyword>
<evidence type="ECO:0000259" key="10">
    <source>
        <dbReference type="Pfam" id="PF08323"/>
    </source>
</evidence>
<dbReference type="Pfam" id="PF00534">
    <property type="entry name" value="Glycos_transf_1"/>
    <property type="match status" value="1"/>
</dbReference>
<protein>
    <recommendedName>
        <fullName evidence="7">Glycogen synthase</fullName>
        <ecNumber evidence="7">2.4.1.21</ecNumber>
    </recommendedName>
    <alternativeName>
        <fullName evidence="7">Starch [bacterial glycogen] synthase</fullName>
    </alternativeName>
</protein>
<dbReference type="SUPFAM" id="SSF53756">
    <property type="entry name" value="UDP-Glycosyltransferase/glycogen phosphorylase"/>
    <property type="match status" value="1"/>
</dbReference>
<comment type="similarity">
    <text evidence="3 7">Belongs to the glycosyltransferase 1 family. Bacterial/plant glycogen synthase subfamily.</text>
</comment>
<comment type="catalytic activity">
    <reaction evidence="1 7">
        <text>[(1-&gt;4)-alpha-D-glucosyl](n) + ADP-alpha-D-glucose = [(1-&gt;4)-alpha-D-glucosyl](n+1) + ADP + H(+)</text>
        <dbReference type="Rhea" id="RHEA:18189"/>
        <dbReference type="Rhea" id="RHEA-COMP:9584"/>
        <dbReference type="Rhea" id="RHEA-COMP:9587"/>
        <dbReference type="ChEBI" id="CHEBI:15378"/>
        <dbReference type="ChEBI" id="CHEBI:15444"/>
        <dbReference type="ChEBI" id="CHEBI:57498"/>
        <dbReference type="ChEBI" id="CHEBI:456216"/>
        <dbReference type="EC" id="2.4.1.21"/>
    </reaction>
</comment>
<evidence type="ECO:0000313" key="11">
    <source>
        <dbReference type="EMBL" id="HJB12804.1"/>
    </source>
</evidence>
<dbReference type="NCBIfam" id="TIGR02095">
    <property type="entry name" value="glgA"/>
    <property type="match status" value="1"/>
</dbReference>
<feature type="binding site" evidence="7">
    <location>
        <position position="15"/>
    </location>
    <ligand>
        <name>ADP-alpha-D-glucose</name>
        <dbReference type="ChEBI" id="CHEBI:57498"/>
    </ligand>
</feature>
<dbReference type="PANTHER" id="PTHR45825:SF11">
    <property type="entry name" value="ALPHA AMYLASE DOMAIN-CONTAINING PROTEIN"/>
    <property type="match status" value="1"/>
</dbReference>
<dbReference type="GO" id="GO:0005978">
    <property type="term" value="P:glycogen biosynthetic process"/>
    <property type="evidence" value="ECO:0007669"/>
    <property type="project" value="UniProtKB-UniRule"/>
</dbReference>
<comment type="function">
    <text evidence="2 7">Synthesizes alpha-1,4-glucan chains using ADP-glucose.</text>
</comment>
<evidence type="ECO:0000259" key="9">
    <source>
        <dbReference type="Pfam" id="PF00534"/>
    </source>
</evidence>